<dbReference type="AlphaFoldDB" id="A0A448WDA5"/>
<evidence type="ECO:0000313" key="2">
    <source>
        <dbReference type="EMBL" id="VEL08974.1"/>
    </source>
</evidence>
<keyword evidence="3" id="KW-1185">Reference proteome</keyword>
<accession>A0A448WDA5</accession>
<evidence type="ECO:0000256" key="1">
    <source>
        <dbReference type="SAM" id="MobiDB-lite"/>
    </source>
</evidence>
<sequence length="88" mass="9871">MTSYIVVLRLAMLIDDFDYDAGQTSGNVPDTRSDSGTYHVHYGLQTMCVPPGLPTDMTRLPKQGQTTSIQRKETATIQKARPSWFSYL</sequence>
<dbReference type="EMBL" id="CAAALY010005173">
    <property type="protein sequence ID" value="VEL08974.1"/>
    <property type="molecule type" value="Genomic_DNA"/>
</dbReference>
<protein>
    <submittedName>
        <fullName evidence="2">Uncharacterized protein</fullName>
    </submittedName>
</protein>
<comment type="caution">
    <text evidence="2">The sequence shown here is derived from an EMBL/GenBank/DDBJ whole genome shotgun (WGS) entry which is preliminary data.</text>
</comment>
<proteinExistence type="predicted"/>
<feature type="region of interest" description="Disordered" evidence="1">
    <location>
        <begin position="62"/>
        <end position="88"/>
    </location>
</feature>
<organism evidence="2 3">
    <name type="scientific">Protopolystoma xenopodis</name>
    <dbReference type="NCBI Taxonomy" id="117903"/>
    <lineage>
        <taxon>Eukaryota</taxon>
        <taxon>Metazoa</taxon>
        <taxon>Spiralia</taxon>
        <taxon>Lophotrochozoa</taxon>
        <taxon>Platyhelminthes</taxon>
        <taxon>Monogenea</taxon>
        <taxon>Polyopisthocotylea</taxon>
        <taxon>Polystomatidea</taxon>
        <taxon>Polystomatidae</taxon>
        <taxon>Protopolystoma</taxon>
    </lineage>
</organism>
<name>A0A448WDA5_9PLAT</name>
<dbReference type="Proteomes" id="UP000784294">
    <property type="component" value="Unassembled WGS sequence"/>
</dbReference>
<evidence type="ECO:0000313" key="3">
    <source>
        <dbReference type="Proteomes" id="UP000784294"/>
    </source>
</evidence>
<gene>
    <name evidence="2" type="ORF">PXEA_LOCUS2414</name>
</gene>
<reference evidence="2" key="1">
    <citation type="submission" date="2018-11" db="EMBL/GenBank/DDBJ databases">
        <authorList>
            <consortium name="Pathogen Informatics"/>
        </authorList>
    </citation>
    <scope>NUCLEOTIDE SEQUENCE</scope>
</reference>